<evidence type="ECO:0000256" key="4">
    <source>
        <dbReference type="ARBA" id="ARBA00023180"/>
    </source>
</evidence>
<dbReference type="CDD" id="cd00055">
    <property type="entry name" value="EGF_Lam"/>
    <property type="match status" value="1"/>
</dbReference>
<keyword evidence="4" id="KW-0325">Glycoprotein</keyword>
<evidence type="ECO:0000256" key="3">
    <source>
        <dbReference type="ARBA" id="ARBA00023157"/>
    </source>
</evidence>
<keyword evidence="3" id="KW-1015">Disulfide bond</keyword>
<dbReference type="Proteomes" id="UP000314294">
    <property type="component" value="Unassembled WGS sequence"/>
</dbReference>
<keyword evidence="7" id="KW-1185">Reference proteome</keyword>
<dbReference type="InterPro" id="IPR000034">
    <property type="entry name" value="Laminin_IV"/>
</dbReference>
<evidence type="ECO:0000259" key="5">
    <source>
        <dbReference type="PROSITE" id="PS01248"/>
    </source>
</evidence>
<dbReference type="Pfam" id="PF00053">
    <property type="entry name" value="EGF_laminin"/>
    <property type="match status" value="1"/>
</dbReference>
<accession>A0A4Z2GCQ5</accession>
<gene>
    <name evidence="6" type="primary">lamc1_2</name>
    <name evidence="6" type="ORF">EYF80_038751</name>
</gene>
<evidence type="ECO:0000313" key="7">
    <source>
        <dbReference type="Proteomes" id="UP000314294"/>
    </source>
</evidence>
<name>A0A4Z2GCQ5_9TELE</name>
<dbReference type="EMBL" id="SRLO01000597">
    <property type="protein sequence ID" value="TNN51021.1"/>
    <property type="molecule type" value="Genomic_DNA"/>
</dbReference>
<keyword evidence="1" id="KW-0732">Signal</keyword>
<evidence type="ECO:0000256" key="2">
    <source>
        <dbReference type="ARBA" id="ARBA00022737"/>
    </source>
</evidence>
<dbReference type="Gene3D" id="2.170.300.10">
    <property type="entry name" value="Tie2 ligand-binding domain superfamily"/>
    <property type="match status" value="1"/>
</dbReference>
<protein>
    <submittedName>
        <fullName evidence="6">Laminin subunit gamma-1</fullName>
    </submittedName>
</protein>
<dbReference type="PROSITE" id="PS01248">
    <property type="entry name" value="EGF_LAM_1"/>
    <property type="match status" value="1"/>
</dbReference>
<dbReference type="AlphaFoldDB" id="A0A4Z2GCQ5"/>
<keyword evidence="2" id="KW-0677">Repeat</keyword>
<comment type="caution">
    <text evidence="6">The sequence shown here is derived from an EMBL/GenBank/DDBJ whole genome shotgun (WGS) entry which is preliminary data.</text>
</comment>
<evidence type="ECO:0000256" key="1">
    <source>
        <dbReference type="ARBA" id="ARBA00022729"/>
    </source>
</evidence>
<dbReference type="Pfam" id="PF00052">
    <property type="entry name" value="Laminin_B"/>
    <property type="match status" value="1"/>
</dbReference>
<feature type="domain" description="Laminin EGF-like" evidence="5">
    <location>
        <begin position="115"/>
        <end position="149"/>
    </location>
</feature>
<reference evidence="6 7" key="1">
    <citation type="submission" date="2019-03" db="EMBL/GenBank/DDBJ databases">
        <title>First draft genome of Liparis tanakae, snailfish: a comprehensive survey of snailfish specific genes.</title>
        <authorList>
            <person name="Kim W."/>
            <person name="Song I."/>
            <person name="Jeong J.-H."/>
            <person name="Kim D."/>
            <person name="Kim S."/>
            <person name="Ryu S."/>
            <person name="Song J.Y."/>
            <person name="Lee S.K."/>
        </authorList>
    </citation>
    <scope>NUCLEOTIDE SEQUENCE [LARGE SCALE GENOMIC DNA]</scope>
    <source>
        <tissue evidence="6">Muscle</tissue>
    </source>
</reference>
<dbReference type="OrthoDB" id="430826at2759"/>
<dbReference type="SUPFAM" id="SSF57196">
    <property type="entry name" value="EGF/Laminin"/>
    <property type="match status" value="1"/>
</dbReference>
<dbReference type="InterPro" id="IPR002049">
    <property type="entry name" value="LE_dom"/>
</dbReference>
<organism evidence="6 7">
    <name type="scientific">Liparis tanakae</name>
    <name type="common">Tanaka's snailfish</name>
    <dbReference type="NCBI Taxonomy" id="230148"/>
    <lineage>
        <taxon>Eukaryota</taxon>
        <taxon>Metazoa</taxon>
        <taxon>Chordata</taxon>
        <taxon>Craniata</taxon>
        <taxon>Vertebrata</taxon>
        <taxon>Euteleostomi</taxon>
        <taxon>Actinopterygii</taxon>
        <taxon>Neopterygii</taxon>
        <taxon>Teleostei</taxon>
        <taxon>Neoteleostei</taxon>
        <taxon>Acanthomorphata</taxon>
        <taxon>Eupercaria</taxon>
        <taxon>Perciformes</taxon>
        <taxon>Cottioidei</taxon>
        <taxon>Cottales</taxon>
        <taxon>Liparidae</taxon>
        <taxon>Liparis</taxon>
    </lineage>
</organism>
<evidence type="ECO:0000313" key="6">
    <source>
        <dbReference type="EMBL" id="TNN51021.1"/>
    </source>
</evidence>
<proteinExistence type="predicted"/>
<sequence>MSRLRGAAAALLSPGASKRYRERKCCNNGAGSPRGADTATLTQTERGALHENEERFKPPSSSLEFQRVLYNLTALRISNAGGQNYTSALAEVTLTSASLSSGPPAAPPAPWVESCSCPPGFAGQFCERCAAGFTREDPDAGALSPCVACNCNRHGSCHPETGKHDVIKTPRVQSF</sequence>